<dbReference type="Proteomes" id="UP000185221">
    <property type="component" value="Unassembled WGS sequence"/>
</dbReference>
<protein>
    <submittedName>
        <fullName evidence="2">Uncharacterized protein</fullName>
    </submittedName>
</protein>
<dbReference type="OrthoDB" id="1100725at2"/>
<gene>
    <name evidence="2" type="ORF">SAMN05444394_3863</name>
</gene>
<accession>A0A1N6HPA7</accession>
<name>A0A1N6HPA7_9BACT</name>
<evidence type="ECO:0000256" key="1">
    <source>
        <dbReference type="SAM" id="MobiDB-lite"/>
    </source>
</evidence>
<proteinExistence type="predicted"/>
<feature type="region of interest" description="Disordered" evidence="1">
    <location>
        <begin position="210"/>
        <end position="270"/>
    </location>
</feature>
<dbReference type="STRING" id="226505.SAMN05444394_3863"/>
<dbReference type="EMBL" id="FSRC01000004">
    <property type="protein sequence ID" value="SIO21519.1"/>
    <property type="molecule type" value="Genomic_DNA"/>
</dbReference>
<reference evidence="3" key="1">
    <citation type="submission" date="2016-11" db="EMBL/GenBank/DDBJ databases">
        <authorList>
            <person name="Varghese N."/>
            <person name="Submissions S."/>
        </authorList>
    </citation>
    <scope>NUCLEOTIDE SEQUENCE [LARGE SCALE GENOMIC DNA]</scope>
    <source>
        <strain evidence="3">DSM 15292</strain>
    </source>
</reference>
<organism evidence="2 3">
    <name type="scientific">Algoriphagus halophilus</name>
    <dbReference type="NCBI Taxonomy" id="226505"/>
    <lineage>
        <taxon>Bacteria</taxon>
        <taxon>Pseudomonadati</taxon>
        <taxon>Bacteroidota</taxon>
        <taxon>Cytophagia</taxon>
        <taxon>Cytophagales</taxon>
        <taxon>Cyclobacteriaceae</taxon>
        <taxon>Algoriphagus</taxon>
    </lineage>
</organism>
<dbReference type="AlphaFoldDB" id="A0A1N6HPA7"/>
<keyword evidence="3" id="KW-1185">Reference proteome</keyword>
<sequence>MTIQINSNYLEKYGKEYASIVCEGFFASKKYMTGQDIIQLTSSTQVNFFIIKRLFELWQDELAKLKSNPYFDYRDIAVHEALTQFMNVLSRRIKVERAHIEPLIETAVIQSIQLATDPVWYYQSEIEGAPEGKINEYLKENKKYYKWHDRVITFLIDKAGFGHDKSEYLRAISANYQVVKDSLESENLLLATFGDIKAFNLDAYRESVATEEPRKSTASHENDSSTSFFDQMDAAEDTPSKNEGKEEIKEETPKLEKEEPVFSTPKTNDRGNGASLNIAALKSRFASESYNGMKGVIGDLSESLAINQRFMFTKELFDGNSDLLTHALKSIDECRNFNDAIDLVNSRYVNELNWETESEPVQEFLLLIYRKFDDV</sequence>
<evidence type="ECO:0000313" key="2">
    <source>
        <dbReference type="EMBL" id="SIO21519.1"/>
    </source>
</evidence>
<dbReference type="RefSeq" id="WP_074226649.1">
    <property type="nucleotide sequence ID" value="NZ_FSRC01000004.1"/>
</dbReference>
<feature type="compositionally biased region" description="Basic and acidic residues" evidence="1">
    <location>
        <begin position="238"/>
        <end position="260"/>
    </location>
</feature>
<evidence type="ECO:0000313" key="3">
    <source>
        <dbReference type="Proteomes" id="UP000185221"/>
    </source>
</evidence>
<feature type="compositionally biased region" description="Basic and acidic residues" evidence="1">
    <location>
        <begin position="211"/>
        <end position="223"/>
    </location>
</feature>